<dbReference type="EMBL" id="MQUB01000001">
    <property type="protein sequence ID" value="PQB05987.1"/>
    <property type="molecule type" value="Genomic_DNA"/>
</dbReference>
<dbReference type="OrthoDB" id="9797498at2"/>
<evidence type="ECO:0000313" key="3">
    <source>
        <dbReference type="Proteomes" id="UP000239800"/>
    </source>
</evidence>
<evidence type="ECO:0000313" key="2">
    <source>
        <dbReference type="EMBL" id="PQB05987.1"/>
    </source>
</evidence>
<dbReference type="Proteomes" id="UP000239800">
    <property type="component" value="Unassembled WGS sequence"/>
</dbReference>
<gene>
    <name evidence="2" type="ORF">BST85_06655</name>
</gene>
<comment type="caution">
    <text evidence="2">The sequence shown here is derived from an EMBL/GenBank/DDBJ whole genome shotgun (WGS) entry which is preliminary data.</text>
</comment>
<feature type="domain" description="SnoaL-like" evidence="1">
    <location>
        <begin position="11"/>
        <end position="107"/>
    </location>
</feature>
<sequence>MPVISATEQIVQQQLDAYNNRDIDGFMATYSDDIALYNFPDQLMGEGQESMRKQYAGFFDSTPDLHCEIQKRIVIGNRVIDHELVTANGQQFTAVAIYEVENGKIVKVTFLR</sequence>
<keyword evidence="3" id="KW-1185">Reference proteome</keyword>
<dbReference type="InterPro" id="IPR032710">
    <property type="entry name" value="NTF2-like_dom_sf"/>
</dbReference>
<dbReference type="InterPro" id="IPR037401">
    <property type="entry name" value="SnoaL-like"/>
</dbReference>
<protein>
    <recommendedName>
        <fullName evidence="1">SnoaL-like domain-containing protein</fullName>
    </recommendedName>
</protein>
<dbReference type="AlphaFoldDB" id="A0A2S7KTN4"/>
<dbReference type="Gene3D" id="3.10.450.50">
    <property type="match status" value="1"/>
</dbReference>
<dbReference type="SUPFAM" id="SSF54427">
    <property type="entry name" value="NTF2-like"/>
    <property type="match status" value="1"/>
</dbReference>
<proteinExistence type="predicted"/>
<name>A0A2S7KTN4_9FLAO</name>
<organism evidence="2 3">
    <name type="scientific">Aureitalea marina</name>
    <dbReference type="NCBI Taxonomy" id="930804"/>
    <lineage>
        <taxon>Bacteria</taxon>
        <taxon>Pseudomonadati</taxon>
        <taxon>Bacteroidota</taxon>
        <taxon>Flavobacteriia</taxon>
        <taxon>Flavobacteriales</taxon>
        <taxon>Flavobacteriaceae</taxon>
        <taxon>Aureitalea</taxon>
    </lineage>
</organism>
<dbReference type="Pfam" id="PF12680">
    <property type="entry name" value="SnoaL_2"/>
    <property type="match status" value="1"/>
</dbReference>
<dbReference type="PIRSF" id="PIRSF030561">
    <property type="entry name" value="UCP030561"/>
    <property type="match status" value="1"/>
</dbReference>
<dbReference type="InterPro" id="IPR008317">
    <property type="entry name" value="UCP030561"/>
</dbReference>
<reference evidence="2 3" key="1">
    <citation type="submission" date="2016-11" db="EMBL/GenBank/DDBJ databases">
        <title>Trade-off between light-utilization and light-protection in marine flavobacteria.</title>
        <authorList>
            <person name="Kumagai Y."/>
        </authorList>
    </citation>
    <scope>NUCLEOTIDE SEQUENCE [LARGE SCALE GENOMIC DNA]</scope>
    <source>
        <strain evidence="2 3">NBRC 107741</strain>
    </source>
</reference>
<evidence type="ECO:0000259" key="1">
    <source>
        <dbReference type="Pfam" id="PF12680"/>
    </source>
</evidence>
<accession>A0A2S7KTN4</accession>